<sequence>MPLLPRLDKWNNGTPELEAKRRPYVTVALLLKIGLCVVAGWVAYHQFSRVAFDAPSTHSNVPAVIH</sequence>
<proteinExistence type="predicted"/>
<keyword evidence="1" id="KW-0472">Membrane</keyword>
<reference evidence="2 3" key="1">
    <citation type="submission" date="2022-06" db="EMBL/GenBank/DDBJ databases">
        <title>Mesorhizobium sp. strain RP14 Genome sequencing and assembly.</title>
        <authorList>
            <person name="Kim I."/>
        </authorList>
    </citation>
    <scope>NUCLEOTIDE SEQUENCE [LARGE SCALE GENOMIC DNA]</scope>
    <source>
        <strain evidence="3">RP14(2022)</strain>
    </source>
</reference>
<dbReference type="RefSeq" id="WP_252818648.1">
    <property type="nucleotide sequence ID" value="NZ_JAMXQS010000005.1"/>
</dbReference>
<comment type="caution">
    <text evidence="2">The sequence shown here is derived from an EMBL/GenBank/DDBJ whole genome shotgun (WGS) entry which is preliminary data.</text>
</comment>
<evidence type="ECO:0000313" key="3">
    <source>
        <dbReference type="Proteomes" id="UP001205906"/>
    </source>
</evidence>
<evidence type="ECO:0000313" key="2">
    <source>
        <dbReference type="EMBL" id="MCO6050204.1"/>
    </source>
</evidence>
<organism evidence="2 3">
    <name type="scientific">Mesorhizobium liriopis</name>
    <dbReference type="NCBI Taxonomy" id="2953882"/>
    <lineage>
        <taxon>Bacteria</taxon>
        <taxon>Pseudomonadati</taxon>
        <taxon>Pseudomonadota</taxon>
        <taxon>Alphaproteobacteria</taxon>
        <taxon>Hyphomicrobiales</taxon>
        <taxon>Phyllobacteriaceae</taxon>
        <taxon>Mesorhizobium</taxon>
    </lineage>
</organism>
<evidence type="ECO:0000256" key="1">
    <source>
        <dbReference type="SAM" id="Phobius"/>
    </source>
</evidence>
<dbReference type="EMBL" id="JAMXQS010000005">
    <property type="protein sequence ID" value="MCO6050204.1"/>
    <property type="molecule type" value="Genomic_DNA"/>
</dbReference>
<keyword evidence="3" id="KW-1185">Reference proteome</keyword>
<keyword evidence="1" id="KW-1133">Transmembrane helix</keyword>
<feature type="transmembrane region" description="Helical" evidence="1">
    <location>
        <begin position="24"/>
        <end position="44"/>
    </location>
</feature>
<keyword evidence="1" id="KW-0812">Transmembrane</keyword>
<accession>A0ABT1C5V2</accession>
<dbReference type="Proteomes" id="UP001205906">
    <property type="component" value="Unassembled WGS sequence"/>
</dbReference>
<gene>
    <name evidence="2" type="ORF">NGM99_10450</name>
</gene>
<protein>
    <submittedName>
        <fullName evidence="2">Uncharacterized protein</fullName>
    </submittedName>
</protein>
<name>A0ABT1C5V2_9HYPH</name>